<accession>A0AAJ7C7R2</accession>
<dbReference type="PANTHER" id="PTHR15396:SF1">
    <property type="entry name" value="RIBONUCLEASE P PROTEIN SUBUNIT P40"/>
    <property type="match status" value="1"/>
</dbReference>
<dbReference type="GO" id="GO:0000447">
    <property type="term" value="P:endonucleolytic cleavage in ITS1 to separate SSU-rRNA from 5.8S rRNA and LSU-rRNA from tricistronic rRNA transcript (SSU-rRNA, 5.8S rRNA, LSU-rRNA)"/>
    <property type="evidence" value="ECO:0007669"/>
    <property type="project" value="TreeGrafter"/>
</dbReference>
<dbReference type="GO" id="GO:0000172">
    <property type="term" value="C:ribonuclease MRP complex"/>
    <property type="evidence" value="ECO:0007669"/>
    <property type="project" value="TreeGrafter"/>
</dbReference>
<dbReference type="GO" id="GO:0000171">
    <property type="term" value="F:ribonuclease MRP activity"/>
    <property type="evidence" value="ECO:0007669"/>
    <property type="project" value="TreeGrafter"/>
</dbReference>
<dbReference type="GO" id="GO:0001682">
    <property type="term" value="P:tRNA 5'-leader removal"/>
    <property type="evidence" value="ECO:0007669"/>
    <property type="project" value="InterPro"/>
</dbReference>
<dbReference type="PANTHER" id="PTHR15396">
    <property type="entry name" value="RIBONUCLEASE P PROTEIN SUBUNIT P40"/>
    <property type="match status" value="1"/>
</dbReference>
<evidence type="ECO:0000313" key="2">
    <source>
        <dbReference type="RefSeq" id="XP_015603969.1"/>
    </source>
</evidence>
<reference evidence="2" key="1">
    <citation type="submission" date="2025-08" db="UniProtKB">
        <authorList>
            <consortium name="RefSeq"/>
        </authorList>
    </citation>
    <scope>IDENTIFICATION</scope>
</reference>
<dbReference type="Proteomes" id="UP000694920">
    <property type="component" value="Unplaced"/>
</dbReference>
<protein>
    <submittedName>
        <fullName evidence="2">Ribonuclease P protein subunit p40</fullName>
    </submittedName>
</protein>
<keyword evidence="1" id="KW-1185">Reference proteome</keyword>
<dbReference type="KEGG" id="ccin:107271913"/>
<proteinExistence type="predicted"/>
<gene>
    <name evidence="2" type="primary">LOC107271913</name>
</gene>
<dbReference type="InterPro" id="IPR013893">
    <property type="entry name" value="RNase_P_Rpp40"/>
</dbReference>
<evidence type="ECO:0000313" key="1">
    <source>
        <dbReference type="Proteomes" id="UP000694920"/>
    </source>
</evidence>
<organism evidence="1 2">
    <name type="scientific">Cephus cinctus</name>
    <name type="common">Wheat stem sawfly</name>
    <dbReference type="NCBI Taxonomy" id="211228"/>
    <lineage>
        <taxon>Eukaryota</taxon>
        <taxon>Metazoa</taxon>
        <taxon>Ecdysozoa</taxon>
        <taxon>Arthropoda</taxon>
        <taxon>Hexapoda</taxon>
        <taxon>Insecta</taxon>
        <taxon>Pterygota</taxon>
        <taxon>Neoptera</taxon>
        <taxon>Endopterygota</taxon>
        <taxon>Hymenoptera</taxon>
        <taxon>Cephoidea</taxon>
        <taxon>Cephidae</taxon>
        <taxon>Cephus</taxon>
    </lineage>
</organism>
<name>A0AAJ7C7R2_CEPCN</name>
<dbReference type="GO" id="GO:0004526">
    <property type="term" value="F:ribonuclease P activity"/>
    <property type="evidence" value="ECO:0007669"/>
    <property type="project" value="TreeGrafter"/>
</dbReference>
<dbReference type="Pfam" id="PF08584">
    <property type="entry name" value="Ribonuc_P_40"/>
    <property type="match status" value="1"/>
</dbReference>
<dbReference type="GeneID" id="107271913"/>
<sequence>MLCPEVWDFKAPQHYFKVEHANYLTKDLPVTIKTHYFNHSVSVVLPDTVSIPEDLPNSLLEDTDYYRIEALNTSELVCKEFIEAFIKKGELSLLSIGKKIDLHNSIAITPTGHLIISLVHEDFQKLGLEGTPSFFDRKVQTRHVVTIDLKEENFTPGKKNYERVRESLEKRLPEKFVAIVAWDPPDEKLCPSSIGAWFHSRGYSVSLCQQKFIRRSEYSIKVPIIEEHANYDKLFEWLGVFSIGGDLVNGKDGDYVNTYQCPEPAVLVGQVQYLQWTGFFTRKQIENIYKVLTNYTRTRERLPWSSLDVQGFEDCPVSWRLKEHTFTINGDNSYTMILQPSGEYLLRTSLCSNNKSRAFQ</sequence>
<dbReference type="GO" id="GO:0030681">
    <property type="term" value="C:multimeric ribonuclease P complex"/>
    <property type="evidence" value="ECO:0007669"/>
    <property type="project" value="TreeGrafter"/>
</dbReference>
<dbReference type="AlphaFoldDB" id="A0AAJ7C7R2"/>
<dbReference type="RefSeq" id="XP_015603969.1">
    <property type="nucleotide sequence ID" value="XM_015748483.2"/>
</dbReference>